<evidence type="ECO:0000313" key="2">
    <source>
        <dbReference type="EMBL" id="KAL2073030.1"/>
    </source>
</evidence>
<gene>
    <name evidence="2" type="ORF">VTL71DRAFT_10354</name>
</gene>
<feature type="domain" description="2EXR" evidence="1">
    <location>
        <begin position="110"/>
        <end position="174"/>
    </location>
</feature>
<proteinExistence type="predicted"/>
<dbReference type="Proteomes" id="UP001595075">
    <property type="component" value="Unassembled WGS sequence"/>
</dbReference>
<sequence>MPSPQSSYHLVSDNLRSRAGVMEGETACRKRIGDSIGTEIQAKKIRVILEDEEAHSDSEKTSEQSEILDLKISGPRLQEVIQRKEEKRKRQTLMKTGAERMDPSYHGPVFHLFTLLPTDIRLQIWTLMNPEPATLLQSKGLGYRPLATFIEPRPTPAVLHICRESRNEYLYREDDDANQVTTRGHNLYKRCFQDTEDKMNFISFEADQVFLFSFKTAEKVARDNIKTIVIGPQRRFKDDHWAKLRQRYGHRHGWRRLPPHKLAPATYLDDRCGCSYQRLWKNQEQDPRNFVYDFKDLRHFPSLEKLVIRVEDEVYEDELDMQATKKVIAVAISTAQASFPAIKTPAIEWSVFESEHTCGGV</sequence>
<dbReference type="EMBL" id="JAZHXI010000003">
    <property type="protein sequence ID" value="KAL2073030.1"/>
    <property type="molecule type" value="Genomic_DNA"/>
</dbReference>
<dbReference type="PANTHER" id="PTHR35910:SF1">
    <property type="entry name" value="2EXR DOMAIN-CONTAINING PROTEIN"/>
    <property type="match status" value="1"/>
</dbReference>
<comment type="caution">
    <text evidence="2">The sequence shown here is derived from an EMBL/GenBank/DDBJ whole genome shotgun (WGS) entry which is preliminary data.</text>
</comment>
<reference evidence="2 3" key="1">
    <citation type="journal article" date="2024" name="Commun. Biol.">
        <title>Comparative genomic analysis of thermophilic fungi reveals convergent evolutionary adaptations and gene losses.</title>
        <authorList>
            <person name="Steindorff A.S."/>
            <person name="Aguilar-Pontes M.V."/>
            <person name="Robinson A.J."/>
            <person name="Andreopoulos B."/>
            <person name="LaButti K."/>
            <person name="Kuo A."/>
            <person name="Mondo S."/>
            <person name="Riley R."/>
            <person name="Otillar R."/>
            <person name="Haridas S."/>
            <person name="Lipzen A."/>
            <person name="Grimwood J."/>
            <person name="Schmutz J."/>
            <person name="Clum A."/>
            <person name="Reid I.D."/>
            <person name="Moisan M.C."/>
            <person name="Butler G."/>
            <person name="Nguyen T.T.M."/>
            <person name="Dewar K."/>
            <person name="Conant G."/>
            <person name="Drula E."/>
            <person name="Henrissat B."/>
            <person name="Hansel C."/>
            <person name="Singer S."/>
            <person name="Hutchinson M.I."/>
            <person name="de Vries R.P."/>
            <person name="Natvig D.O."/>
            <person name="Powell A.J."/>
            <person name="Tsang A."/>
            <person name="Grigoriev I.V."/>
        </authorList>
    </citation>
    <scope>NUCLEOTIDE SEQUENCE [LARGE SCALE GENOMIC DNA]</scope>
    <source>
        <strain evidence="2 3">CBS 494.80</strain>
    </source>
</reference>
<name>A0ABR4CT46_9HELO</name>
<dbReference type="Pfam" id="PF20150">
    <property type="entry name" value="2EXR"/>
    <property type="match status" value="1"/>
</dbReference>
<evidence type="ECO:0000259" key="1">
    <source>
        <dbReference type="Pfam" id="PF20150"/>
    </source>
</evidence>
<accession>A0ABR4CT46</accession>
<dbReference type="PANTHER" id="PTHR35910">
    <property type="entry name" value="2EXR DOMAIN-CONTAINING PROTEIN"/>
    <property type="match status" value="1"/>
</dbReference>
<dbReference type="InterPro" id="IPR045518">
    <property type="entry name" value="2EXR"/>
</dbReference>
<protein>
    <recommendedName>
        <fullName evidence="1">2EXR domain-containing protein</fullName>
    </recommendedName>
</protein>
<organism evidence="2 3">
    <name type="scientific">Oculimacula yallundae</name>
    <dbReference type="NCBI Taxonomy" id="86028"/>
    <lineage>
        <taxon>Eukaryota</taxon>
        <taxon>Fungi</taxon>
        <taxon>Dikarya</taxon>
        <taxon>Ascomycota</taxon>
        <taxon>Pezizomycotina</taxon>
        <taxon>Leotiomycetes</taxon>
        <taxon>Helotiales</taxon>
        <taxon>Ploettnerulaceae</taxon>
        <taxon>Oculimacula</taxon>
    </lineage>
</organism>
<evidence type="ECO:0000313" key="3">
    <source>
        <dbReference type="Proteomes" id="UP001595075"/>
    </source>
</evidence>
<keyword evidence="3" id="KW-1185">Reference proteome</keyword>